<proteinExistence type="predicted"/>
<sequence length="189" mass="20392">MARVAPSGRCRPSAFRPRRRCGRVTNTVAALAHELSVAVYFAVYRAGEVEALVAADAPGAQAVVERADFREAAHAHVIGQCLLAHLDEVECRDHFARCPMRPRAPNSGSHEADFRRRLAARRRFQPVCEQGKYAPGTLCVAFPAPAAYATATLAVSAPSDKAERLRPAVNSLRSRVGALISSLSFSISI</sequence>
<dbReference type="Proteomes" id="UP000588098">
    <property type="component" value="Unassembled WGS sequence"/>
</dbReference>
<protein>
    <submittedName>
        <fullName evidence="1">DNA-binding IclR family transcriptional regulator</fullName>
    </submittedName>
</protein>
<reference evidence="1 2" key="1">
    <citation type="submission" date="2020-08" db="EMBL/GenBank/DDBJ databases">
        <title>Genomic Encyclopedia of Type Strains, Phase III (KMG-III): the genomes of soil and plant-associated and newly described type strains.</title>
        <authorList>
            <person name="Whitman W."/>
        </authorList>
    </citation>
    <scope>NUCLEOTIDE SEQUENCE [LARGE SCALE GENOMIC DNA]</scope>
    <source>
        <strain evidence="1 2">CECT 8305</strain>
    </source>
</reference>
<dbReference type="SUPFAM" id="SSF55781">
    <property type="entry name" value="GAF domain-like"/>
    <property type="match status" value="1"/>
</dbReference>
<keyword evidence="1" id="KW-0238">DNA-binding</keyword>
<organism evidence="1 2">
    <name type="scientific">Streptomyces zagrosensis</name>
    <dbReference type="NCBI Taxonomy" id="1042984"/>
    <lineage>
        <taxon>Bacteria</taxon>
        <taxon>Bacillati</taxon>
        <taxon>Actinomycetota</taxon>
        <taxon>Actinomycetes</taxon>
        <taxon>Kitasatosporales</taxon>
        <taxon>Streptomycetaceae</taxon>
        <taxon>Streptomyces</taxon>
    </lineage>
</organism>
<name>A0A7W9Q5Y4_9ACTN</name>
<evidence type="ECO:0000313" key="1">
    <source>
        <dbReference type="EMBL" id="MBB5934165.1"/>
    </source>
</evidence>
<dbReference type="GO" id="GO:0003677">
    <property type="term" value="F:DNA binding"/>
    <property type="evidence" value="ECO:0007669"/>
    <property type="project" value="UniProtKB-KW"/>
</dbReference>
<dbReference type="Gene3D" id="3.30.450.40">
    <property type="match status" value="1"/>
</dbReference>
<evidence type="ECO:0000313" key="2">
    <source>
        <dbReference type="Proteomes" id="UP000588098"/>
    </source>
</evidence>
<keyword evidence="2" id="KW-1185">Reference proteome</keyword>
<comment type="caution">
    <text evidence="1">The sequence shown here is derived from an EMBL/GenBank/DDBJ whole genome shotgun (WGS) entry which is preliminary data.</text>
</comment>
<gene>
    <name evidence="1" type="ORF">FHS42_001191</name>
</gene>
<dbReference type="InterPro" id="IPR029016">
    <property type="entry name" value="GAF-like_dom_sf"/>
</dbReference>
<accession>A0A7W9Q5Y4</accession>
<dbReference type="EMBL" id="JACHJL010000002">
    <property type="protein sequence ID" value="MBB5934165.1"/>
    <property type="molecule type" value="Genomic_DNA"/>
</dbReference>
<dbReference type="AlphaFoldDB" id="A0A7W9Q5Y4"/>